<evidence type="ECO:0000313" key="7">
    <source>
        <dbReference type="Proteomes" id="UP000281985"/>
    </source>
</evidence>
<dbReference type="AlphaFoldDB" id="A0A3M0G4X3"/>
<dbReference type="Proteomes" id="UP000281985">
    <property type="component" value="Unassembled WGS sequence"/>
</dbReference>
<dbReference type="Gene3D" id="3.40.30.10">
    <property type="entry name" value="Glutaredoxin"/>
    <property type="match status" value="1"/>
</dbReference>
<comment type="subcellular location">
    <subcellularLocation>
        <location evidence="1">Cell envelope</location>
    </subcellularLocation>
</comment>
<dbReference type="Pfam" id="PF08534">
    <property type="entry name" value="Redoxin"/>
    <property type="match status" value="1"/>
</dbReference>
<evidence type="ECO:0000259" key="5">
    <source>
        <dbReference type="PROSITE" id="PS51352"/>
    </source>
</evidence>
<organism evidence="6 7">
    <name type="scientific">Dokdonia sinensis</name>
    <dbReference type="NCBI Taxonomy" id="2479847"/>
    <lineage>
        <taxon>Bacteria</taxon>
        <taxon>Pseudomonadati</taxon>
        <taxon>Bacteroidota</taxon>
        <taxon>Flavobacteriia</taxon>
        <taxon>Flavobacteriales</taxon>
        <taxon>Flavobacteriaceae</taxon>
        <taxon>Dokdonia</taxon>
    </lineage>
</organism>
<keyword evidence="7" id="KW-1185">Reference proteome</keyword>
<evidence type="ECO:0000256" key="1">
    <source>
        <dbReference type="ARBA" id="ARBA00004196"/>
    </source>
</evidence>
<dbReference type="InterPro" id="IPR013766">
    <property type="entry name" value="Thioredoxin_domain"/>
</dbReference>
<dbReference type="GO" id="GO:0030313">
    <property type="term" value="C:cell envelope"/>
    <property type="evidence" value="ECO:0007669"/>
    <property type="project" value="UniProtKB-SubCell"/>
</dbReference>
<evidence type="ECO:0000256" key="2">
    <source>
        <dbReference type="ARBA" id="ARBA00022748"/>
    </source>
</evidence>
<evidence type="ECO:0000256" key="3">
    <source>
        <dbReference type="ARBA" id="ARBA00023157"/>
    </source>
</evidence>
<accession>A0A3M0G4X3</accession>
<dbReference type="EMBL" id="REFV01000020">
    <property type="protein sequence ID" value="RMB56219.1"/>
    <property type="molecule type" value="Genomic_DNA"/>
</dbReference>
<dbReference type="CDD" id="cd02966">
    <property type="entry name" value="TlpA_like_family"/>
    <property type="match status" value="1"/>
</dbReference>
<comment type="caution">
    <text evidence="6">The sequence shown here is derived from an EMBL/GenBank/DDBJ whole genome shotgun (WGS) entry which is preliminary data.</text>
</comment>
<keyword evidence="3" id="KW-1015">Disulfide bond</keyword>
<name>A0A3M0G4X3_9FLAO</name>
<evidence type="ECO:0000313" key="6">
    <source>
        <dbReference type="EMBL" id="RMB56219.1"/>
    </source>
</evidence>
<dbReference type="InterPro" id="IPR050553">
    <property type="entry name" value="Thioredoxin_ResA/DsbE_sf"/>
</dbReference>
<reference evidence="6 7" key="1">
    <citation type="submission" date="2018-10" db="EMBL/GenBank/DDBJ databases">
        <title>Dokdonia luteus sp. nov., isolated from sea water.</title>
        <authorList>
            <person name="Zhou L.Y."/>
            <person name="Du Z.J."/>
        </authorList>
    </citation>
    <scope>NUCLEOTIDE SEQUENCE [LARGE SCALE GENOMIC DNA]</scope>
    <source>
        <strain evidence="6 7">SH27</strain>
    </source>
</reference>
<dbReference type="SUPFAM" id="SSF52833">
    <property type="entry name" value="Thioredoxin-like"/>
    <property type="match status" value="1"/>
</dbReference>
<feature type="domain" description="Thioredoxin" evidence="5">
    <location>
        <begin position="360"/>
        <end position="503"/>
    </location>
</feature>
<keyword evidence="4" id="KW-0676">Redox-active center</keyword>
<proteinExistence type="predicted"/>
<dbReference type="GO" id="GO:0017004">
    <property type="term" value="P:cytochrome complex assembly"/>
    <property type="evidence" value="ECO:0007669"/>
    <property type="project" value="UniProtKB-KW"/>
</dbReference>
<evidence type="ECO:0000256" key="4">
    <source>
        <dbReference type="ARBA" id="ARBA00023284"/>
    </source>
</evidence>
<dbReference type="PANTHER" id="PTHR42852">
    <property type="entry name" value="THIOL:DISULFIDE INTERCHANGE PROTEIN DSBE"/>
    <property type="match status" value="1"/>
</dbReference>
<protein>
    <submittedName>
        <fullName evidence="6">AhpC/TSA family protein</fullName>
    </submittedName>
</protein>
<dbReference type="InterPro" id="IPR013740">
    <property type="entry name" value="Redoxin"/>
</dbReference>
<dbReference type="PANTHER" id="PTHR42852:SF6">
    <property type="entry name" value="THIOL:DISULFIDE INTERCHANGE PROTEIN DSBE"/>
    <property type="match status" value="1"/>
</dbReference>
<dbReference type="InterPro" id="IPR036249">
    <property type="entry name" value="Thioredoxin-like_sf"/>
</dbReference>
<dbReference type="GO" id="GO:0016491">
    <property type="term" value="F:oxidoreductase activity"/>
    <property type="evidence" value="ECO:0007669"/>
    <property type="project" value="InterPro"/>
</dbReference>
<sequence>MNTYMNYLRHLFLPVLVLLLFSCKSDKMENEPSLTQKTVIEGTIKNGKFSEYGTTIHLSYPNYIAGDYVEETAVIDSLTGQFTFELNTTVPQQVYVYHNQGFELFITPGETVTVNFDNSFNEEEVFKENIDFKGANAADNRMLLNYKSLFPEDYTRNETIIRSGKPEAYKNYLDSLYIVKDTKIDAFIKENNPSPFFKNWLETEKKFAKNAKLLAYIPLHNMFTRQFVKVDDNFFKEAMTPVSFTEKDLVNNTLSSDYIRYYGYQINTDIQNALSPEELKRPEKRDSVYFKKIDAVASKNKLLAQLVANQYVQGMLSNNSVTYYEKHRGKFDTLFSESIFEKSLARKYGSVKDLLDNPVLPEGSELLSFKSENSEDFIQEIIANANGKVVFIDNWATWCGPCKQEFKEATPALKEKFEDDVEFVYLCHQSDEKLWKPSIAQYKVKGKHYFLNKEESKPIFKQINLQGFPTYTIINKKGEIVNSGFEYRPSESITTEILTKLVAE</sequence>
<gene>
    <name evidence="6" type="ORF">EAX61_15290</name>
</gene>
<dbReference type="PROSITE" id="PS51352">
    <property type="entry name" value="THIOREDOXIN_2"/>
    <property type="match status" value="1"/>
</dbReference>
<keyword evidence="2" id="KW-0201">Cytochrome c-type biogenesis</keyword>